<keyword evidence="1" id="KW-1003">Cell membrane</keyword>
<feature type="domain" description="Lipopolysaccharide assembly protein A" evidence="6">
    <location>
        <begin position="24"/>
        <end position="83"/>
    </location>
</feature>
<evidence type="ECO:0000259" key="6">
    <source>
        <dbReference type="Pfam" id="PF06305"/>
    </source>
</evidence>
<evidence type="ECO:0000256" key="3">
    <source>
        <dbReference type="ARBA" id="ARBA00022989"/>
    </source>
</evidence>
<reference evidence="7 8" key="2">
    <citation type="submission" date="2020-11" db="EMBL/GenBank/DDBJ databases">
        <title>Sulfur oxidizing isolate from Hospital Hole Sinkhole.</title>
        <authorList>
            <person name="Scott K.M."/>
        </authorList>
    </citation>
    <scope>NUCLEOTIDE SEQUENCE [LARGE SCALE GENOMIC DNA]</scope>
    <source>
        <strain evidence="7 8">HH1</strain>
    </source>
</reference>
<proteinExistence type="predicted"/>
<dbReference type="RefSeq" id="WP_194947260.1">
    <property type="nucleotide sequence ID" value="NZ_JACBGI020000001.1"/>
</dbReference>
<evidence type="ECO:0000256" key="4">
    <source>
        <dbReference type="ARBA" id="ARBA00023136"/>
    </source>
</evidence>
<feature type="transmembrane region" description="Helical" evidence="5">
    <location>
        <begin position="41"/>
        <end position="65"/>
    </location>
</feature>
<evidence type="ECO:0000313" key="8">
    <source>
        <dbReference type="Proteomes" id="UP001193680"/>
    </source>
</evidence>
<dbReference type="Pfam" id="PF06305">
    <property type="entry name" value="LapA_dom"/>
    <property type="match status" value="1"/>
</dbReference>
<evidence type="ECO:0000256" key="2">
    <source>
        <dbReference type="ARBA" id="ARBA00022692"/>
    </source>
</evidence>
<dbReference type="EMBL" id="JACBGI020000001">
    <property type="protein sequence ID" value="MBF6056903.1"/>
    <property type="molecule type" value="Genomic_DNA"/>
</dbReference>
<protein>
    <submittedName>
        <fullName evidence="7">LapA family protein</fullName>
    </submittedName>
</protein>
<accession>A0ABS0BV29</accession>
<comment type="caution">
    <text evidence="7">The sequence shown here is derived from an EMBL/GenBank/DDBJ whole genome shotgun (WGS) entry which is preliminary data.</text>
</comment>
<organism evidence="7 8">
    <name type="scientific">Thiomicrorhabdus heinhorstiae</name>
    <dbReference type="NCBI Taxonomy" id="2748010"/>
    <lineage>
        <taxon>Bacteria</taxon>
        <taxon>Pseudomonadati</taxon>
        <taxon>Pseudomonadota</taxon>
        <taxon>Gammaproteobacteria</taxon>
        <taxon>Thiotrichales</taxon>
        <taxon>Piscirickettsiaceae</taxon>
        <taxon>Thiomicrorhabdus</taxon>
    </lineage>
</organism>
<keyword evidence="3 5" id="KW-1133">Transmembrane helix</keyword>
<reference evidence="7 8" key="1">
    <citation type="submission" date="2020-06" db="EMBL/GenBank/DDBJ databases">
        <authorList>
            <person name="Scott K."/>
        </authorList>
    </citation>
    <scope>NUCLEOTIDE SEQUENCE [LARGE SCALE GENOMIC DNA]</scope>
    <source>
        <strain evidence="7 8">HH1</strain>
    </source>
</reference>
<sequence>MSKFVSYLLTLIFLALGVTLGVLNPTPVVLDLFLFKPTLPLSVILAIVFIIGLLFGGMLIAMQLMSLRWQLRKQQRVNARQADKIVQLNKQVSEQKKVLRSEDTHLNLIDK</sequence>
<keyword evidence="8" id="KW-1185">Reference proteome</keyword>
<name>A0ABS0BV29_9GAMM</name>
<gene>
    <name evidence="7" type="ORF">H8792_000950</name>
</gene>
<keyword evidence="2 5" id="KW-0812">Transmembrane</keyword>
<dbReference type="InterPro" id="IPR010445">
    <property type="entry name" value="LapA_dom"/>
</dbReference>
<evidence type="ECO:0000256" key="1">
    <source>
        <dbReference type="ARBA" id="ARBA00022475"/>
    </source>
</evidence>
<evidence type="ECO:0000256" key="5">
    <source>
        <dbReference type="SAM" id="Phobius"/>
    </source>
</evidence>
<keyword evidence="4 5" id="KW-0472">Membrane</keyword>
<evidence type="ECO:0000313" key="7">
    <source>
        <dbReference type="EMBL" id="MBF6056903.1"/>
    </source>
</evidence>
<dbReference type="Proteomes" id="UP001193680">
    <property type="component" value="Unassembled WGS sequence"/>
</dbReference>